<proteinExistence type="predicted"/>
<name>A0A6C0I4E7_9ZZZZ</name>
<feature type="domain" description="GIY-YIG" evidence="1">
    <location>
        <begin position="1"/>
        <end position="76"/>
    </location>
</feature>
<reference evidence="2" key="1">
    <citation type="journal article" date="2020" name="Nature">
        <title>Giant virus diversity and host interactions through global metagenomics.</title>
        <authorList>
            <person name="Schulz F."/>
            <person name="Roux S."/>
            <person name="Paez-Espino D."/>
            <person name="Jungbluth S."/>
            <person name="Walsh D.A."/>
            <person name="Denef V.J."/>
            <person name="McMahon K.D."/>
            <person name="Konstantinidis K.T."/>
            <person name="Eloe-Fadrosh E.A."/>
            <person name="Kyrpides N.C."/>
            <person name="Woyke T."/>
        </authorList>
    </citation>
    <scope>NUCLEOTIDE SEQUENCE</scope>
    <source>
        <strain evidence="2">GVMAG-M-3300023184-191</strain>
    </source>
</reference>
<evidence type="ECO:0000313" key="2">
    <source>
        <dbReference type="EMBL" id="QHT87764.1"/>
    </source>
</evidence>
<dbReference type="InterPro" id="IPR035901">
    <property type="entry name" value="GIY-YIG_endonuc_sf"/>
</dbReference>
<dbReference type="AlphaFoldDB" id="A0A6C0I4E7"/>
<evidence type="ECO:0000259" key="1">
    <source>
        <dbReference type="PROSITE" id="PS50164"/>
    </source>
</evidence>
<dbReference type="PROSITE" id="PS50164">
    <property type="entry name" value="GIY_YIG"/>
    <property type="match status" value="1"/>
</dbReference>
<organism evidence="2">
    <name type="scientific">viral metagenome</name>
    <dbReference type="NCBI Taxonomy" id="1070528"/>
    <lineage>
        <taxon>unclassified sequences</taxon>
        <taxon>metagenomes</taxon>
        <taxon>organismal metagenomes</taxon>
    </lineage>
</organism>
<accession>A0A6C0I4E7</accession>
<dbReference type="EMBL" id="MN740101">
    <property type="protein sequence ID" value="QHT87764.1"/>
    <property type="molecule type" value="Genomic_DNA"/>
</dbReference>
<dbReference type="SUPFAM" id="SSF82771">
    <property type="entry name" value="GIY-YIG endonuclease"/>
    <property type="match status" value="1"/>
</dbReference>
<dbReference type="Gene3D" id="3.40.1440.10">
    <property type="entry name" value="GIY-YIG endonuclease"/>
    <property type="match status" value="1"/>
</dbReference>
<sequence length="281" mass="33834">MRWVYILKCSDDYYYVGETKRLYRRFWEHHEGNGGINTSTYIPEGIVSIYKVSTLCKFFEYNNIVMNKICNIYFNRCNTLLEEFNNTDEDDDYDNLFAENNITECLMLNNKDNWQKIRGGKYTRFDIDYTFPINEYIKNLPLCNCGLPCDIKKNDDHNYLYFRCAKKNMWSDMKKEFDIEDEPCKYFMKYTKDIEYKLYYEQQKKKIIDVVNKSYWLKQLVGGHYEVCVGGCGKEYDENNTIRYSRRAINLCFDCFINKNNELSKKYNINNIFKGKCLISL</sequence>
<protein>
    <recommendedName>
        <fullName evidence="1">GIY-YIG domain-containing protein</fullName>
    </recommendedName>
</protein>
<dbReference type="InterPro" id="IPR000305">
    <property type="entry name" value="GIY-YIG_endonuc"/>
</dbReference>
<dbReference type="Pfam" id="PF01541">
    <property type="entry name" value="GIY-YIG"/>
    <property type="match status" value="1"/>
</dbReference>